<name>D3AVN3_HETP5</name>
<feature type="compositionally biased region" description="Polar residues" evidence="5">
    <location>
        <begin position="30"/>
        <end position="42"/>
    </location>
</feature>
<evidence type="ECO:0000313" key="8">
    <source>
        <dbReference type="Proteomes" id="UP000001396"/>
    </source>
</evidence>
<reference evidence="7 8" key="1">
    <citation type="journal article" date="2011" name="Genome Res.">
        <title>Phylogeny-wide analysis of social amoeba genomes highlights ancient origins for complex intercellular communication.</title>
        <authorList>
            <person name="Heidel A.J."/>
            <person name="Lawal H.M."/>
            <person name="Felder M."/>
            <person name="Schilde C."/>
            <person name="Helps N.R."/>
            <person name="Tunggal B."/>
            <person name="Rivero F."/>
            <person name="John U."/>
            <person name="Schleicher M."/>
            <person name="Eichinger L."/>
            <person name="Platzer M."/>
            <person name="Noegel A.A."/>
            <person name="Schaap P."/>
            <person name="Gloeckner G."/>
        </authorList>
    </citation>
    <scope>NUCLEOTIDE SEQUENCE [LARGE SCALE GENOMIC DNA]</scope>
    <source>
        <strain evidence="8">ATCC 26659 / Pp 5 / PN500</strain>
    </source>
</reference>
<feature type="compositionally biased region" description="Low complexity" evidence="5">
    <location>
        <begin position="1"/>
        <end position="29"/>
    </location>
</feature>
<dbReference type="Pfam" id="PF04098">
    <property type="entry name" value="Rad52_Rad22"/>
    <property type="match status" value="1"/>
</dbReference>
<evidence type="ECO:0000256" key="5">
    <source>
        <dbReference type="SAM" id="MobiDB-lite"/>
    </source>
</evidence>
<dbReference type="Gene3D" id="3.30.70.330">
    <property type="match status" value="1"/>
</dbReference>
<dbReference type="InterPro" id="IPR012677">
    <property type="entry name" value="Nucleotide-bd_a/b_plait_sf"/>
</dbReference>
<dbReference type="InterPro" id="IPR000504">
    <property type="entry name" value="RRM_dom"/>
</dbReference>
<dbReference type="SMART" id="SM00360">
    <property type="entry name" value="RRM"/>
    <property type="match status" value="1"/>
</dbReference>
<dbReference type="EMBL" id="ADBJ01000002">
    <property type="protein sequence ID" value="EFA86356.1"/>
    <property type="molecule type" value="Genomic_DNA"/>
</dbReference>
<dbReference type="GO" id="GO:0006302">
    <property type="term" value="P:double-strand break repair"/>
    <property type="evidence" value="ECO:0007669"/>
    <property type="project" value="UniProtKB-ARBA"/>
</dbReference>
<dbReference type="InterPro" id="IPR035979">
    <property type="entry name" value="RBD_domain_sf"/>
</dbReference>
<dbReference type="GO" id="GO:0006310">
    <property type="term" value="P:DNA recombination"/>
    <property type="evidence" value="ECO:0007669"/>
    <property type="project" value="UniProtKB-ARBA"/>
</dbReference>
<dbReference type="InterPro" id="IPR041247">
    <property type="entry name" value="Rad52_fam"/>
</dbReference>
<keyword evidence="2" id="KW-0227">DNA damage</keyword>
<proteinExistence type="inferred from homology"/>
<dbReference type="OMA" id="NQWSTEI"/>
<keyword evidence="4" id="KW-0694">RNA-binding</keyword>
<gene>
    <name evidence="7" type="ORF">PPL_00148</name>
</gene>
<dbReference type="InParanoid" id="D3AVN3"/>
<dbReference type="GeneID" id="31355682"/>
<dbReference type="PANTHER" id="PTHR31164">
    <property type="entry name" value="RAD52 MOTIF-CONTAINING PROTEIN 1"/>
    <property type="match status" value="1"/>
</dbReference>
<dbReference type="CDD" id="cd00590">
    <property type="entry name" value="RRM_SF"/>
    <property type="match status" value="1"/>
</dbReference>
<feature type="region of interest" description="Disordered" evidence="5">
    <location>
        <begin position="1"/>
        <end position="68"/>
    </location>
</feature>
<dbReference type="GO" id="GO:0005730">
    <property type="term" value="C:nucleolus"/>
    <property type="evidence" value="ECO:0007669"/>
    <property type="project" value="TreeGrafter"/>
</dbReference>
<evidence type="ECO:0000256" key="1">
    <source>
        <dbReference type="ARBA" id="ARBA00006638"/>
    </source>
</evidence>
<dbReference type="SUPFAM" id="SSF54928">
    <property type="entry name" value="RNA-binding domain, RBD"/>
    <property type="match status" value="1"/>
</dbReference>
<organism evidence="7 8">
    <name type="scientific">Heterostelium pallidum (strain ATCC 26659 / Pp 5 / PN500)</name>
    <name type="common">Cellular slime mold</name>
    <name type="synonym">Polysphondylium pallidum</name>
    <dbReference type="NCBI Taxonomy" id="670386"/>
    <lineage>
        <taxon>Eukaryota</taxon>
        <taxon>Amoebozoa</taxon>
        <taxon>Evosea</taxon>
        <taxon>Eumycetozoa</taxon>
        <taxon>Dictyostelia</taxon>
        <taxon>Acytosteliales</taxon>
        <taxon>Acytosteliaceae</taxon>
        <taxon>Heterostelium</taxon>
    </lineage>
</organism>
<dbReference type="PROSITE" id="PS50102">
    <property type="entry name" value="RRM"/>
    <property type="match status" value="1"/>
</dbReference>
<accession>D3AVN3</accession>
<dbReference type="InterPro" id="IPR042525">
    <property type="entry name" value="Rad52_Rad59_Rad22_sf"/>
</dbReference>
<dbReference type="Proteomes" id="UP000001396">
    <property type="component" value="Unassembled WGS sequence"/>
</dbReference>
<dbReference type="FunCoup" id="D3AVN3">
    <property type="interactions" value="7"/>
</dbReference>
<evidence type="ECO:0000259" key="6">
    <source>
        <dbReference type="PROSITE" id="PS50102"/>
    </source>
</evidence>
<dbReference type="SUPFAM" id="SSF54768">
    <property type="entry name" value="dsRNA-binding domain-like"/>
    <property type="match status" value="1"/>
</dbReference>
<dbReference type="InterPro" id="IPR040224">
    <property type="entry name" value="RDM1"/>
</dbReference>
<dbReference type="RefSeq" id="XP_020438461.1">
    <property type="nucleotide sequence ID" value="XM_020571187.1"/>
</dbReference>
<dbReference type="AlphaFoldDB" id="D3AVN3"/>
<comment type="similarity">
    <text evidence="1">Belongs to the RAD52 family.</text>
</comment>
<feature type="compositionally biased region" description="Low complexity" evidence="5">
    <location>
        <begin position="43"/>
        <end position="56"/>
    </location>
</feature>
<keyword evidence="3" id="KW-0234">DNA repair</keyword>
<dbReference type="Gene3D" id="3.30.390.80">
    <property type="entry name" value="DNA repair protein Rad52/59/22"/>
    <property type="match status" value="1"/>
</dbReference>
<sequence>MNTQSQITSSIPSSSSSSSSSGSTSSPISHTLNSQFATNTQVTTPTKQNPAAAAQPTQPPINSNPNYRQPQLKIAEKKDVPVARAEVIKFMSPTAASSLFISNLPNSVSISDMLTLLNPFGLVFDIISKDGNFLIKYYSAIAAQNAYNSLYGQLVHGYPMRIAFSKQAKTFELRYEQSAELINYYVGFNQWSTEIIGTHFQQSVVVDPMSMYGEEVDESIKQEEQQLPSLTILECVATIRMVLKDGRSITVDGSSQIDSMLNNPDYHNHPKKAAITNARRVAFSKLAIVRIDGQSVLHILDQSIEEQWSQHDKQQQQQQQQQIDNQAYLNSF</sequence>
<evidence type="ECO:0000256" key="3">
    <source>
        <dbReference type="ARBA" id="ARBA00023204"/>
    </source>
</evidence>
<dbReference type="GO" id="GO:0003723">
    <property type="term" value="F:RNA binding"/>
    <property type="evidence" value="ECO:0007669"/>
    <property type="project" value="UniProtKB-UniRule"/>
</dbReference>
<dbReference type="PANTHER" id="PTHR31164:SF1">
    <property type="entry name" value="RAD52 MOTIF-CONTAINING PROTEIN 1"/>
    <property type="match status" value="1"/>
</dbReference>
<evidence type="ECO:0000313" key="7">
    <source>
        <dbReference type="EMBL" id="EFA86356.1"/>
    </source>
</evidence>
<protein>
    <recommendedName>
        <fullName evidence="6">RRM domain-containing protein</fullName>
    </recommendedName>
</protein>
<keyword evidence="8" id="KW-1185">Reference proteome</keyword>
<evidence type="ECO:0000256" key="2">
    <source>
        <dbReference type="ARBA" id="ARBA00022763"/>
    </source>
</evidence>
<feature type="domain" description="RRM" evidence="6">
    <location>
        <begin position="97"/>
        <end position="167"/>
    </location>
</feature>
<evidence type="ECO:0000256" key="4">
    <source>
        <dbReference type="PROSITE-ProRule" id="PRU00176"/>
    </source>
</evidence>
<comment type="caution">
    <text evidence="7">The sequence shown here is derived from an EMBL/GenBank/DDBJ whole genome shotgun (WGS) entry which is preliminary data.</text>
</comment>